<dbReference type="Gene3D" id="2.160.20.10">
    <property type="entry name" value="Single-stranded right-handed beta-helix, Pectin lyase-like"/>
    <property type="match status" value="1"/>
</dbReference>
<dbReference type="Proteomes" id="UP001589896">
    <property type="component" value="Unassembled WGS sequence"/>
</dbReference>
<dbReference type="InterPro" id="IPR011050">
    <property type="entry name" value="Pectin_lyase_fold/virulence"/>
</dbReference>
<reference evidence="2 3" key="1">
    <citation type="submission" date="2024-09" db="EMBL/GenBank/DDBJ databases">
        <authorList>
            <person name="Sun Q."/>
            <person name="Mori K."/>
        </authorList>
    </citation>
    <scope>NUCLEOTIDE SEQUENCE [LARGE SCALE GENOMIC DNA]</scope>
    <source>
        <strain evidence="2 3">KCTC 23076</strain>
    </source>
</reference>
<dbReference type="SUPFAM" id="SSF51126">
    <property type="entry name" value="Pectin lyase-like"/>
    <property type="match status" value="1"/>
</dbReference>
<gene>
    <name evidence="2" type="ORF">ACFFGH_14880</name>
</gene>
<evidence type="ECO:0000313" key="2">
    <source>
        <dbReference type="EMBL" id="MFC0679123.1"/>
    </source>
</evidence>
<comment type="caution">
    <text evidence="2">The sequence shown here is derived from an EMBL/GenBank/DDBJ whole genome shotgun (WGS) entry which is preliminary data.</text>
</comment>
<keyword evidence="3" id="KW-1185">Reference proteome</keyword>
<name>A0ABV6RTA5_9GAMM</name>
<feature type="region of interest" description="Disordered" evidence="1">
    <location>
        <begin position="558"/>
        <end position="593"/>
    </location>
</feature>
<organism evidence="2 3">
    <name type="scientific">Lysobacter korlensis</name>
    <dbReference type="NCBI Taxonomy" id="553636"/>
    <lineage>
        <taxon>Bacteria</taxon>
        <taxon>Pseudomonadati</taxon>
        <taxon>Pseudomonadota</taxon>
        <taxon>Gammaproteobacteria</taxon>
        <taxon>Lysobacterales</taxon>
        <taxon>Lysobacteraceae</taxon>
        <taxon>Lysobacter</taxon>
    </lineage>
</organism>
<dbReference type="InterPro" id="IPR012334">
    <property type="entry name" value="Pectin_lyas_fold"/>
</dbReference>
<sequence length="593" mass="62810">MIGSRFRHWSLLRPLRGGQSARRVDCSPSPVWEVGALIALASLGACAAELMPIGETQDAVDTSAPAVEQTQAFAAQAEPMLTATSFVAQTGAGAASRATIGTTYYVRTDGGDAGQCDGRADKAYPGRGRDHACAWSHPFVALPPGGKPRIDGGDTLIIGGGSYMMGQGAPGTDACIGANCHMPPIPSGPSASQRTRITGKAGTRPTLWGTEGTRRVLDLDGSSNVEVGHLEITDRSDCVASHGDPKAACRGDAPHGQWARTGIYARGSRNVRLHDLDVHGLAHTGINAGDLRDWTVERVRINANGRAGWDGNVGKDKSSNAGRIVLRDVEIGWNGCGERWRSGEPWACWAQKTGGYGDGLGTQYTGGQWLFEDVFVHHNTSDGLDLRYMDGADSTNVTIRRLYAIANAGNQLKVRGNATVEDSVLVGRCGFFKERRDHMIDGDHCRAGGNTLQLVLTPSDMVLVRNSTITGEGGALIGANEGDESARIRLQNNVLVGSPTFRKPGVPSAAYYANKAPADVSWADNVVWKVKGIDCPGNSICDRDPKLTNPSLSIFDATPRADSPFADKAGAPGRVVRSLQQKLRSPRPAAGGR</sequence>
<evidence type="ECO:0000256" key="1">
    <source>
        <dbReference type="SAM" id="MobiDB-lite"/>
    </source>
</evidence>
<feature type="region of interest" description="Disordered" evidence="1">
    <location>
        <begin position="187"/>
        <end position="208"/>
    </location>
</feature>
<dbReference type="RefSeq" id="WP_386669552.1">
    <property type="nucleotide sequence ID" value="NZ_JBHLTG010000003.1"/>
</dbReference>
<protein>
    <submittedName>
        <fullName evidence="2">Right-handed parallel beta-helix repeat-containing protein</fullName>
    </submittedName>
</protein>
<evidence type="ECO:0000313" key="3">
    <source>
        <dbReference type="Proteomes" id="UP001589896"/>
    </source>
</evidence>
<proteinExistence type="predicted"/>
<dbReference type="EMBL" id="JBHLTG010000003">
    <property type="protein sequence ID" value="MFC0679123.1"/>
    <property type="molecule type" value="Genomic_DNA"/>
</dbReference>
<accession>A0ABV6RTA5</accession>